<dbReference type="Proteomes" id="UP000189674">
    <property type="component" value="Chromosome"/>
</dbReference>
<proteinExistence type="predicted"/>
<dbReference type="RefSeq" id="WP_169853069.1">
    <property type="nucleotide sequence ID" value="NZ_CP019791.1"/>
</dbReference>
<keyword evidence="1" id="KW-0732">Signal</keyword>
<dbReference type="STRING" id="1936003.STSP2_01609"/>
<dbReference type="GO" id="GO:0000272">
    <property type="term" value="P:polysaccharide catabolic process"/>
    <property type="evidence" value="ECO:0007669"/>
    <property type="project" value="InterPro"/>
</dbReference>
<dbReference type="InterPro" id="IPR005543">
    <property type="entry name" value="PASTA_dom"/>
</dbReference>
<dbReference type="Gene3D" id="3.30.10.20">
    <property type="match status" value="1"/>
</dbReference>
<gene>
    <name evidence="3" type="ORF">STSP2_01609</name>
</gene>
<evidence type="ECO:0000313" key="3">
    <source>
        <dbReference type="EMBL" id="AQT68445.1"/>
    </source>
</evidence>
<reference evidence="4" key="1">
    <citation type="submission" date="2017-02" db="EMBL/GenBank/DDBJ databases">
        <title>Comparative genomics and description of representatives of a novel lineage of planctomycetes thriving in anoxic sediments.</title>
        <authorList>
            <person name="Spring S."/>
            <person name="Bunk B."/>
            <person name="Sproer C."/>
        </authorList>
    </citation>
    <scope>NUCLEOTIDE SEQUENCE [LARGE SCALE GENOMIC DNA]</scope>
    <source>
        <strain evidence="4">ST-NAGAB-D1</strain>
    </source>
</reference>
<evidence type="ECO:0000256" key="1">
    <source>
        <dbReference type="SAM" id="SignalP"/>
    </source>
</evidence>
<dbReference type="SUPFAM" id="SSF63446">
    <property type="entry name" value="Type I dockerin domain"/>
    <property type="match status" value="1"/>
</dbReference>
<keyword evidence="4" id="KW-1185">Reference proteome</keyword>
<accession>A0A1U9NKV4</accession>
<name>A0A1U9NKV4_9BACT</name>
<organism evidence="3 4">
    <name type="scientific">Anaerohalosphaera lusitana</name>
    <dbReference type="NCBI Taxonomy" id="1936003"/>
    <lineage>
        <taxon>Bacteria</taxon>
        <taxon>Pseudomonadati</taxon>
        <taxon>Planctomycetota</taxon>
        <taxon>Phycisphaerae</taxon>
        <taxon>Sedimentisphaerales</taxon>
        <taxon>Anaerohalosphaeraceae</taxon>
        <taxon>Anaerohalosphaera</taxon>
    </lineage>
</organism>
<dbReference type="KEGG" id="alus:STSP2_01609"/>
<evidence type="ECO:0000259" key="2">
    <source>
        <dbReference type="Pfam" id="PF07581"/>
    </source>
</evidence>
<feature type="domain" description="GLUG" evidence="2">
    <location>
        <begin position="313"/>
        <end position="337"/>
    </location>
</feature>
<dbReference type="InterPro" id="IPR011493">
    <property type="entry name" value="GLUG"/>
</dbReference>
<dbReference type="Pfam" id="PF07581">
    <property type="entry name" value="Glug"/>
    <property type="match status" value="4"/>
</dbReference>
<protein>
    <submittedName>
        <fullName evidence="3">GLUG domain protein</fullName>
    </submittedName>
</protein>
<feature type="domain" description="GLUG" evidence="2">
    <location>
        <begin position="735"/>
        <end position="758"/>
    </location>
</feature>
<dbReference type="Gene3D" id="2.160.20.110">
    <property type="match status" value="4"/>
</dbReference>
<dbReference type="CDD" id="cd06577">
    <property type="entry name" value="PASTA_pknB"/>
    <property type="match status" value="1"/>
</dbReference>
<feature type="domain" description="GLUG" evidence="2">
    <location>
        <begin position="340"/>
        <end position="366"/>
    </location>
</feature>
<sequence precursor="true">MNILKNTFTALLTAALTATTLAALPGTGTESDPWLIQTRAHFDEFAADPNYWDDHTRLETDIDLSDKTYNTAVIAPDIDTANHFQGTSFTGVFDGNAHSISNLTINSDEIDRDYLALFGCMEGEASAIKNIHLTGFTVTGLGHSVHWASLCSINENGQIINCHVTNSFVGLRLQNDATFGPNIVAGLCAENYGKILSCTATDITVSGFSYVGGLCAQNIGRIEFSHANCNTFSNSSAGGLCSGNLGTIKFSYANGTTNGGSAVGGLCAANTGTINKSFATGNALGTGNEVGGLCGGNFLGSISDCYATGEASGANSVGGLCGINFKASITRCYASGNPTGNENTGGLVGKNERGFIENCYSTGKVSGNINLGGLIGKNIFGGIKRSFWNLESSEIQTSAGGLAKTTAQMQIPSTFIDDGWVVNDLSSGTPGWYMPVNDYPKLVWQHADTAQVPYLTGKSISSAQNALMSAGFATGELVYVNSFTIPADKVTSLSVFTGGYVHTSVPIDIYVSAGSSADGSPSNPFEIACRTDLESVNQDLSAHYIMTNDVFMGFDKIYSEPVIAPDTDNGTEQFDGIPFNGSIDGRNHYISYFTISSDNPLMALIGAIGSEGEVTNVQLESFDVTGRGPIGGLCGINDGLIEAVSISADIYCTLDFAGGLAGKNNGTIYSSSAECEITGGESVGGICGINSGSLNNCWSEGICKGLVNVGGLCGFNTQSIDNSHSNSRILSFSDGGNIGGLCGRNDGRITRSYATGSIEAPSDIVGGLCGANLGILEKSFAAGSVIGNSFVGGLCGNNYADSIIVSCYASGSVTAHRFLGGLCGLNEGRTSNSYATGDVTGEQGSVGGLCGENRGGIVELCYAVGSVTTDDYYHACAVTGINIELEAVIRNCFWNTETAQTDTGYLTDSDWPGTIENVTGLTTTQMQTLATFTNAGWDFVGETANGTEDIWRMCTDGTAYPRLWWEFAAADITCPDGVNLSDLAALSNTWTLSPDQPNFNPRADFNNDSTIDIADLTILAENWLEDTG</sequence>
<dbReference type="AlphaFoldDB" id="A0A1U9NKV4"/>
<feature type="chain" id="PRO_5012640374" evidence="1">
    <location>
        <begin position="23"/>
        <end position="1028"/>
    </location>
</feature>
<dbReference type="Gene3D" id="1.10.1330.10">
    <property type="entry name" value="Dockerin domain"/>
    <property type="match status" value="1"/>
</dbReference>
<evidence type="ECO:0000313" key="4">
    <source>
        <dbReference type="Proteomes" id="UP000189674"/>
    </source>
</evidence>
<feature type="domain" description="GLUG" evidence="2">
    <location>
        <begin position="287"/>
        <end position="309"/>
    </location>
</feature>
<dbReference type="InterPro" id="IPR036439">
    <property type="entry name" value="Dockerin_dom_sf"/>
</dbReference>
<feature type="signal peptide" evidence="1">
    <location>
        <begin position="1"/>
        <end position="22"/>
    </location>
</feature>
<dbReference type="EMBL" id="CP019791">
    <property type="protein sequence ID" value="AQT68445.1"/>
    <property type="molecule type" value="Genomic_DNA"/>
</dbReference>